<keyword evidence="1" id="KW-0251">Elongation factor</keyword>
<dbReference type="GO" id="GO:0006392">
    <property type="term" value="P:transcription elongation by mitochondrial RNA polymerase"/>
    <property type="evidence" value="ECO:0007669"/>
    <property type="project" value="InterPro"/>
</dbReference>
<proteinExistence type="predicted"/>
<dbReference type="AlphaFoldDB" id="A0A9Q0N8C2"/>
<dbReference type="OrthoDB" id="5949570at2759"/>
<keyword evidence="1" id="KW-0648">Protein biosynthesis</keyword>
<dbReference type="PANTHER" id="PTHR21053:SF2">
    <property type="entry name" value="TRANSCRIPTION ELONGATION FACTOR, MITOCHONDRIAL"/>
    <property type="match status" value="1"/>
</dbReference>
<feature type="non-terminal residue" evidence="1">
    <location>
        <position position="1"/>
    </location>
</feature>
<dbReference type="Proteomes" id="UP001151699">
    <property type="component" value="Chromosome A"/>
</dbReference>
<reference evidence="1" key="1">
    <citation type="submission" date="2022-07" db="EMBL/GenBank/DDBJ databases">
        <authorList>
            <person name="Trinca V."/>
            <person name="Uliana J.V.C."/>
            <person name="Torres T.T."/>
            <person name="Ward R.J."/>
            <person name="Monesi N."/>
        </authorList>
    </citation>
    <scope>NUCLEOTIDE SEQUENCE</scope>
    <source>
        <strain evidence="1">HSMRA1968</strain>
        <tissue evidence="1">Whole embryos</tissue>
    </source>
</reference>
<keyword evidence="2" id="KW-1185">Reference proteome</keyword>
<evidence type="ECO:0000313" key="1">
    <source>
        <dbReference type="EMBL" id="KAJ6645388.1"/>
    </source>
</evidence>
<name>A0A9Q0N8C2_9DIPT</name>
<gene>
    <name evidence="1" type="primary">TEFM</name>
    <name evidence="1" type="ORF">Bhyg_00594</name>
</gene>
<dbReference type="EMBL" id="WJQU01000001">
    <property type="protein sequence ID" value="KAJ6645388.1"/>
    <property type="molecule type" value="Genomic_DNA"/>
</dbReference>
<accession>A0A9Q0N8C2</accession>
<comment type="caution">
    <text evidence="1">The sequence shown here is derived from an EMBL/GenBank/DDBJ whole genome shotgun (WGS) entry which is preliminary data.</text>
</comment>
<dbReference type="GO" id="GO:0030337">
    <property type="term" value="F:DNA polymerase processivity factor activity"/>
    <property type="evidence" value="ECO:0007669"/>
    <property type="project" value="TreeGrafter"/>
</dbReference>
<evidence type="ECO:0000313" key="2">
    <source>
        <dbReference type="Proteomes" id="UP001151699"/>
    </source>
</evidence>
<dbReference type="InterPro" id="IPR039150">
    <property type="entry name" value="TEFM"/>
</dbReference>
<dbReference type="GO" id="GO:0003746">
    <property type="term" value="F:translation elongation factor activity"/>
    <property type="evidence" value="ECO:0007669"/>
    <property type="project" value="UniProtKB-KW"/>
</dbReference>
<protein>
    <submittedName>
        <fullName evidence="1">Transcription elongation factor, mitochondrial</fullName>
    </submittedName>
</protein>
<sequence length="333" mass="37607">MCKFKFSAEQTEKILGVVNSCNIEDLSNRYAITPARAKKIELFRQRKEIESIDEVLSFGVFSETGLNKFFDSILTEVNPGDGTVFIYFPNYSLLVECSLRPGNKKAKNRSYIFPPMSRDTIQQINSFTSIHCGIAGFSWATFKVLPNQQTEVIHWDLRKLPEPKLNLYKLATFVENVFNVMPQSDFYVLENPTSPYPGSAKVGLQIQLSQMIGMASVLASQKNTLLMTGDSRTKSTLTNVAFLRKYLSARLYIGSEQISTIEYVDNLVSNTNVSRIMDENIQSVLDINENVRSFYLASKNCDKDFLGCSLLLGVAFLRLCLVKCPESLKLLEK</sequence>
<dbReference type="GO" id="GO:0042645">
    <property type="term" value="C:mitochondrial nucleoid"/>
    <property type="evidence" value="ECO:0007669"/>
    <property type="project" value="TreeGrafter"/>
</dbReference>
<dbReference type="PANTHER" id="PTHR21053">
    <property type="entry name" value="TRANSCRIPTION ELONGATION FACTOR, MITOCHONDRIAL"/>
    <property type="match status" value="1"/>
</dbReference>
<organism evidence="1 2">
    <name type="scientific">Pseudolycoriella hygida</name>
    <dbReference type="NCBI Taxonomy" id="35572"/>
    <lineage>
        <taxon>Eukaryota</taxon>
        <taxon>Metazoa</taxon>
        <taxon>Ecdysozoa</taxon>
        <taxon>Arthropoda</taxon>
        <taxon>Hexapoda</taxon>
        <taxon>Insecta</taxon>
        <taxon>Pterygota</taxon>
        <taxon>Neoptera</taxon>
        <taxon>Endopterygota</taxon>
        <taxon>Diptera</taxon>
        <taxon>Nematocera</taxon>
        <taxon>Sciaroidea</taxon>
        <taxon>Sciaridae</taxon>
        <taxon>Pseudolycoriella</taxon>
    </lineage>
</organism>